<dbReference type="Pfam" id="PF02466">
    <property type="entry name" value="Tim17"/>
    <property type="match status" value="1"/>
</dbReference>
<proteinExistence type="predicted"/>
<dbReference type="InterPro" id="IPR045238">
    <property type="entry name" value="Tim23-like"/>
</dbReference>
<gene>
    <name evidence="7" type="ORF">ACHAWO_000610</name>
</gene>
<keyword evidence="8" id="KW-1185">Reference proteome</keyword>
<protein>
    <submittedName>
        <fullName evidence="7">Uncharacterized protein</fullName>
    </submittedName>
</protein>
<dbReference type="PANTHER" id="PTHR15371">
    <property type="entry name" value="TIM23"/>
    <property type="match status" value="1"/>
</dbReference>
<feature type="transmembrane region" description="Helical" evidence="6">
    <location>
        <begin position="167"/>
        <end position="189"/>
    </location>
</feature>
<evidence type="ECO:0000313" key="7">
    <source>
        <dbReference type="EMBL" id="KAL3771489.1"/>
    </source>
</evidence>
<accession>A0ABD3N5Y9</accession>
<evidence type="ECO:0000256" key="1">
    <source>
        <dbReference type="ARBA" id="ARBA00004141"/>
    </source>
</evidence>
<dbReference type="GO" id="GO:0016020">
    <property type="term" value="C:membrane"/>
    <property type="evidence" value="ECO:0007669"/>
    <property type="project" value="UniProtKB-SubCell"/>
</dbReference>
<keyword evidence="4 6" id="KW-0472">Membrane</keyword>
<reference evidence="7 8" key="1">
    <citation type="submission" date="2024-10" db="EMBL/GenBank/DDBJ databases">
        <title>Updated reference genomes for cyclostephanoid diatoms.</title>
        <authorList>
            <person name="Roberts W.R."/>
            <person name="Alverson A.J."/>
        </authorList>
    </citation>
    <scope>NUCLEOTIDE SEQUENCE [LARGE SCALE GENOMIC DNA]</scope>
    <source>
        <strain evidence="7 8">AJA010-31</strain>
    </source>
</reference>
<keyword evidence="3 6" id="KW-1133">Transmembrane helix</keyword>
<organism evidence="7 8">
    <name type="scientific">Cyclotella atomus</name>
    <dbReference type="NCBI Taxonomy" id="382360"/>
    <lineage>
        <taxon>Eukaryota</taxon>
        <taxon>Sar</taxon>
        <taxon>Stramenopiles</taxon>
        <taxon>Ochrophyta</taxon>
        <taxon>Bacillariophyta</taxon>
        <taxon>Coscinodiscophyceae</taxon>
        <taxon>Thalassiosirophycidae</taxon>
        <taxon>Stephanodiscales</taxon>
        <taxon>Stephanodiscaceae</taxon>
        <taxon>Cyclotella</taxon>
    </lineage>
</organism>
<comment type="subcellular location">
    <subcellularLocation>
        <location evidence="1">Membrane</location>
        <topology evidence="1">Multi-pass membrane protein</topology>
    </subcellularLocation>
</comment>
<feature type="region of interest" description="Disordered" evidence="5">
    <location>
        <begin position="1"/>
        <end position="23"/>
    </location>
</feature>
<sequence length="201" mass="21320">MSNSNLGTGKGGDNDHIETGAPLPNFNTNIQLSTIAPAYGIQSQQQPDYLDYDQKGRGVVSTMFTNSGISYLGGVIVGGMYGLQEGLRNTPSSRWKVKLNSVLNHCGRYGSQVGNMMGATAILYSLYEGVADTYDLDQYTGPIQPPAPLFGGFMTGATYYMRAGPRVAALAGTIGMGAVGATFGLYSVLGLPYGSKGWLWF</sequence>
<evidence type="ECO:0000256" key="6">
    <source>
        <dbReference type="SAM" id="Phobius"/>
    </source>
</evidence>
<name>A0ABD3N5Y9_9STRA</name>
<evidence type="ECO:0000256" key="3">
    <source>
        <dbReference type="ARBA" id="ARBA00022989"/>
    </source>
</evidence>
<keyword evidence="2 6" id="KW-0812">Transmembrane</keyword>
<dbReference type="AlphaFoldDB" id="A0ABD3N5Y9"/>
<dbReference type="EMBL" id="JALLPJ020001286">
    <property type="protein sequence ID" value="KAL3771489.1"/>
    <property type="molecule type" value="Genomic_DNA"/>
</dbReference>
<dbReference type="Proteomes" id="UP001530400">
    <property type="component" value="Unassembled WGS sequence"/>
</dbReference>
<evidence type="ECO:0000256" key="2">
    <source>
        <dbReference type="ARBA" id="ARBA00022692"/>
    </source>
</evidence>
<evidence type="ECO:0000313" key="8">
    <source>
        <dbReference type="Proteomes" id="UP001530400"/>
    </source>
</evidence>
<comment type="caution">
    <text evidence="7">The sequence shown here is derived from an EMBL/GenBank/DDBJ whole genome shotgun (WGS) entry which is preliminary data.</text>
</comment>
<evidence type="ECO:0000256" key="5">
    <source>
        <dbReference type="SAM" id="MobiDB-lite"/>
    </source>
</evidence>
<dbReference type="PANTHER" id="PTHR15371:SF0">
    <property type="entry name" value="SD19278P"/>
    <property type="match status" value="1"/>
</dbReference>
<evidence type="ECO:0000256" key="4">
    <source>
        <dbReference type="ARBA" id="ARBA00023136"/>
    </source>
</evidence>